<reference evidence="1 2" key="1">
    <citation type="submission" date="2024-04" db="EMBL/GenBank/DDBJ databases">
        <authorList>
            <person name="Waldvogel A.-M."/>
            <person name="Schoenle A."/>
        </authorList>
    </citation>
    <scope>NUCLEOTIDE SEQUENCE [LARGE SCALE GENOMIC DNA]</scope>
</reference>
<evidence type="ECO:0000313" key="1">
    <source>
        <dbReference type="EMBL" id="CAL1603464.1"/>
    </source>
</evidence>
<protein>
    <submittedName>
        <fullName evidence="1">Uncharacterized protein</fullName>
    </submittedName>
</protein>
<dbReference type="EMBL" id="OZ035826">
    <property type="protein sequence ID" value="CAL1603464.1"/>
    <property type="molecule type" value="Genomic_DNA"/>
</dbReference>
<evidence type="ECO:0000313" key="2">
    <source>
        <dbReference type="Proteomes" id="UP001497482"/>
    </source>
</evidence>
<dbReference type="AlphaFoldDB" id="A0AAV2LN98"/>
<accession>A0AAV2LN98</accession>
<gene>
    <name evidence="1" type="ORF">KC01_LOCUS31145</name>
</gene>
<keyword evidence="2" id="KW-1185">Reference proteome</keyword>
<name>A0AAV2LN98_KNICA</name>
<dbReference type="Proteomes" id="UP001497482">
    <property type="component" value="Chromosome 4"/>
</dbReference>
<proteinExistence type="predicted"/>
<sequence length="263" mass="29479">MDQLLTLLTDEVTNNVNSALGTSTVQDRGLLVSEDRTYKTPKDKLIAMVRQRESLTNGLLESNQDQLNDDRTFLPGQDIFLVRSPSTLQKDVQEILEKEAQELSGDSSSLIHDSEKSAASIVRTISDERASEESVDPTPVPGHSGTKLLWLHKVTQELKSFFLMCFSKAAICRCLRRLYCLCGHSPPSSSEVQNLTNEALRFLMQEPSNQDVYESTISGLNDAMAMGDGLSEESWSSWELSESLTRPLQPWIQNLEFRRAAHE</sequence>
<organism evidence="1 2">
    <name type="scientific">Knipowitschia caucasica</name>
    <name type="common">Caucasian dwarf goby</name>
    <name type="synonym">Pomatoschistus caucasicus</name>
    <dbReference type="NCBI Taxonomy" id="637954"/>
    <lineage>
        <taxon>Eukaryota</taxon>
        <taxon>Metazoa</taxon>
        <taxon>Chordata</taxon>
        <taxon>Craniata</taxon>
        <taxon>Vertebrata</taxon>
        <taxon>Euteleostomi</taxon>
        <taxon>Actinopterygii</taxon>
        <taxon>Neopterygii</taxon>
        <taxon>Teleostei</taxon>
        <taxon>Neoteleostei</taxon>
        <taxon>Acanthomorphata</taxon>
        <taxon>Gobiaria</taxon>
        <taxon>Gobiiformes</taxon>
        <taxon>Gobioidei</taxon>
        <taxon>Gobiidae</taxon>
        <taxon>Gobiinae</taxon>
        <taxon>Knipowitschia</taxon>
    </lineage>
</organism>